<feature type="domain" description="Type III secretion system flagellar brake protein YcgR PilZN" evidence="2">
    <location>
        <begin position="6"/>
        <end position="87"/>
    </location>
</feature>
<sequence>METICVGDKVLMEFSTFGDRFVSVVADITKDENYMVYSPVPEVVLERLKTDPNVLVRYAFEGRLRGFKTRVLNKVSSATMLMELQKPRKTFDAEERREPRCKCSFPAIVIDGDKQLDGVMEDVSASCTKIRLMTGGGIPFVPGAENEVLLRFFPFGSKGYEIRCRVVQTFMKLGFEYAVLEFKNEEGDAHRSIMEFVEAQVCCGIPRI</sequence>
<name>A0A2C8F3W9_9BACT</name>
<evidence type="ECO:0000259" key="2">
    <source>
        <dbReference type="Pfam" id="PF12945"/>
    </source>
</evidence>
<dbReference type="Pfam" id="PF07238">
    <property type="entry name" value="PilZ"/>
    <property type="match status" value="1"/>
</dbReference>
<dbReference type="EMBL" id="LT907975">
    <property type="protein sequence ID" value="SOB57062.1"/>
    <property type="molecule type" value="Genomic_DNA"/>
</dbReference>
<dbReference type="Gene3D" id="2.40.10.220">
    <property type="entry name" value="predicted glycosyltransferase like domains"/>
    <property type="match status" value="1"/>
</dbReference>
<dbReference type="OrthoDB" id="5455618at2"/>
<dbReference type="KEGG" id="pprf:DPRO_0183"/>
<dbReference type="RefSeq" id="WP_097010377.1">
    <property type="nucleotide sequence ID" value="NZ_LT907975.1"/>
</dbReference>
<evidence type="ECO:0000313" key="3">
    <source>
        <dbReference type="EMBL" id="SOB57062.1"/>
    </source>
</evidence>
<dbReference type="AlphaFoldDB" id="A0A2C8F3W9"/>
<organism evidence="3 4">
    <name type="scientific">Pseudodesulfovibrio profundus</name>
    <dbReference type="NCBI Taxonomy" id="57320"/>
    <lineage>
        <taxon>Bacteria</taxon>
        <taxon>Pseudomonadati</taxon>
        <taxon>Thermodesulfobacteriota</taxon>
        <taxon>Desulfovibrionia</taxon>
        <taxon>Desulfovibrionales</taxon>
        <taxon>Desulfovibrionaceae</taxon>
    </lineage>
</organism>
<evidence type="ECO:0000259" key="1">
    <source>
        <dbReference type="Pfam" id="PF07238"/>
    </source>
</evidence>
<dbReference type="InterPro" id="IPR009926">
    <property type="entry name" value="T3SS_YcgR_PilZN"/>
</dbReference>
<feature type="domain" description="PilZ" evidence="1">
    <location>
        <begin position="95"/>
        <end position="198"/>
    </location>
</feature>
<evidence type="ECO:0000313" key="4">
    <source>
        <dbReference type="Proteomes" id="UP000219215"/>
    </source>
</evidence>
<protein>
    <recommendedName>
        <fullName evidence="5">Type IV pilus assembly PilZ</fullName>
    </recommendedName>
</protein>
<dbReference type="Pfam" id="PF12945">
    <property type="entry name" value="PilZNR"/>
    <property type="match status" value="1"/>
</dbReference>
<dbReference type="InterPro" id="IPR009875">
    <property type="entry name" value="PilZ_domain"/>
</dbReference>
<reference evidence="4" key="1">
    <citation type="submission" date="2017-09" db="EMBL/GenBank/DDBJ databases">
        <authorList>
            <person name="Regsiter A."/>
            <person name="William W."/>
        </authorList>
    </citation>
    <scope>NUCLEOTIDE SEQUENCE [LARGE SCALE GENOMIC DNA]</scope>
    <source>
        <strain evidence="4">500-1</strain>
    </source>
</reference>
<keyword evidence="4" id="KW-1185">Reference proteome</keyword>
<dbReference type="GO" id="GO:0035438">
    <property type="term" value="F:cyclic-di-GMP binding"/>
    <property type="evidence" value="ECO:0007669"/>
    <property type="project" value="InterPro"/>
</dbReference>
<dbReference type="Proteomes" id="UP000219215">
    <property type="component" value="Chromosome DPRO"/>
</dbReference>
<evidence type="ECO:0008006" key="5">
    <source>
        <dbReference type="Google" id="ProtNLM"/>
    </source>
</evidence>
<proteinExistence type="predicted"/>
<accession>A0A2C8F3W9</accession>
<gene>
    <name evidence="3" type="ORF">DPRO_0183</name>
</gene>